<dbReference type="Proteomes" id="UP000823775">
    <property type="component" value="Unassembled WGS sequence"/>
</dbReference>
<gene>
    <name evidence="1" type="ORF">HAX54_008554</name>
</gene>
<evidence type="ECO:0000313" key="1">
    <source>
        <dbReference type="EMBL" id="MCD7450811.1"/>
    </source>
</evidence>
<accession>A0ABS8RVG4</accession>
<dbReference type="EMBL" id="JACEIK010000145">
    <property type="protein sequence ID" value="MCD7450811.1"/>
    <property type="molecule type" value="Genomic_DNA"/>
</dbReference>
<keyword evidence="2" id="KW-1185">Reference proteome</keyword>
<protein>
    <submittedName>
        <fullName evidence="1">Uncharacterized protein</fullName>
    </submittedName>
</protein>
<proteinExistence type="predicted"/>
<evidence type="ECO:0000313" key="2">
    <source>
        <dbReference type="Proteomes" id="UP000823775"/>
    </source>
</evidence>
<sequence>MVVDSKTNEDKVNEEVARAPICVDNEDVLEEKGVNAPPQAENVDEEDEDAGTLYKMIISERCGVNVRMEDD</sequence>
<organism evidence="1 2">
    <name type="scientific">Datura stramonium</name>
    <name type="common">Jimsonweed</name>
    <name type="synonym">Common thornapple</name>
    <dbReference type="NCBI Taxonomy" id="4076"/>
    <lineage>
        <taxon>Eukaryota</taxon>
        <taxon>Viridiplantae</taxon>
        <taxon>Streptophyta</taxon>
        <taxon>Embryophyta</taxon>
        <taxon>Tracheophyta</taxon>
        <taxon>Spermatophyta</taxon>
        <taxon>Magnoliopsida</taxon>
        <taxon>eudicotyledons</taxon>
        <taxon>Gunneridae</taxon>
        <taxon>Pentapetalae</taxon>
        <taxon>asterids</taxon>
        <taxon>lamiids</taxon>
        <taxon>Solanales</taxon>
        <taxon>Solanaceae</taxon>
        <taxon>Solanoideae</taxon>
        <taxon>Datureae</taxon>
        <taxon>Datura</taxon>
    </lineage>
</organism>
<name>A0ABS8RVG4_DATST</name>
<reference evidence="1 2" key="1">
    <citation type="journal article" date="2021" name="BMC Genomics">
        <title>Datura genome reveals duplications of psychoactive alkaloid biosynthetic genes and high mutation rate following tissue culture.</title>
        <authorList>
            <person name="Rajewski A."/>
            <person name="Carter-House D."/>
            <person name="Stajich J."/>
            <person name="Litt A."/>
        </authorList>
    </citation>
    <scope>NUCLEOTIDE SEQUENCE [LARGE SCALE GENOMIC DNA]</scope>
    <source>
        <strain evidence="1">AR-01</strain>
    </source>
</reference>
<comment type="caution">
    <text evidence="1">The sequence shown here is derived from an EMBL/GenBank/DDBJ whole genome shotgun (WGS) entry which is preliminary data.</text>
</comment>